<sequence>MAQESARLAQFPAPEPVRYVRKGVAFALALLLGMFGAHLFYIGDHRRAIRYLLLTLAGAVLMALAIPVANLAFFGGGWGGALVGISMLVLGAGAILSVYIRALQDGVRILIGGV</sequence>
<feature type="domain" description="TM2" evidence="6">
    <location>
        <begin position="21"/>
        <end position="60"/>
    </location>
</feature>
<dbReference type="Pfam" id="PF05154">
    <property type="entry name" value="TM2"/>
    <property type="match status" value="1"/>
</dbReference>
<evidence type="ECO:0000256" key="3">
    <source>
        <dbReference type="ARBA" id="ARBA00022989"/>
    </source>
</evidence>
<name>A0ABW2U5W6_9BACT</name>
<protein>
    <submittedName>
        <fullName evidence="7">NINE protein</fullName>
    </submittedName>
</protein>
<comment type="subcellular location">
    <subcellularLocation>
        <location evidence="1">Membrane</location>
        <topology evidence="1">Multi-pass membrane protein</topology>
    </subcellularLocation>
</comment>
<dbReference type="InterPro" id="IPR007829">
    <property type="entry name" value="TM2"/>
</dbReference>
<feature type="transmembrane region" description="Helical" evidence="5">
    <location>
        <begin position="24"/>
        <end position="42"/>
    </location>
</feature>
<organism evidence="7 8">
    <name type="scientific">Hymenobacter humi</name>
    <dbReference type="NCBI Taxonomy" id="1411620"/>
    <lineage>
        <taxon>Bacteria</taxon>
        <taxon>Pseudomonadati</taxon>
        <taxon>Bacteroidota</taxon>
        <taxon>Cytophagia</taxon>
        <taxon>Cytophagales</taxon>
        <taxon>Hymenobacteraceae</taxon>
        <taxon>Hymenobacter</taxon>
    </lineage>
</organism>
<evidence type="ECO:0000256" key="2">
    <source>
        <dbReference type="ARBA" id="ARBA00022692"/>
    </source>
</evidence>
<keyword evidence="2 5" id="KW-0812">Transmembrane</keyword>
<dbReference type="EMBL" id="JBHTEK010000001">
    <property type="protein sequence ID" value="MFC7667762.1"/>
    <property type="molecule type" value="Genomic_DNA"/>
</dbReference>
<comment type="caution">
    <text evidence="7">The sequence shown here is derived from an EMBL/GenBank/DDBJ whole genome shotgun (WGS) entry which is preliminary data.</text>
</comment>
<evidence type="ECO:0000313" key="8">
    <source>
        <dbReference type="Proteomes" id="UP001596513"/>
    </source>
</evidence>
<feature type="transmembrane region" description="Helical" evidence="5">
    <location>
        <begin position="80"/>
        <end position="100"/>
    </location>
</feature>
<keyword evidence="4 5" id="KW-0472">Membrane</keyword>
<evidence type="ECO:0000259" key="6">
    <source>
        <dbReference type="Pfam" id="PF05154"/>
    </source>
</evidence>
<reference evidence="8" key="1">
    <citation type="journal article" date="2019" name="Int. J. Syst. Evol. Microbiol.">
        <title>The Global Catalogue of Microorganisms (GCM) 10K type strain sequencing project: providing services to taxonomists for standard genome sequencing and annotation.</title>
        <authorList>
            <consortium name="The Broad Institute Genomics Platform"/>
            <consortium name="The Broad Institute Genome Sequencing Center for Infectious Disease"/>
            <person name="Wu L."/>
            <person name="Ma J."/>
        </authorList>
    </citation>
    <scope>NUCLEOTIDE SEQUENCE [LARGE SCALE GENOMIC DNA]</scope>
    <source>
        <strain evidence="8">JCM 19635</strain>
    </source>
</reference>
<dbReference type="Proteomes" id="UP001596513">
    <property type="component" value="Unassembled WGS sequence"/>
</dbReference>
<feature type="transmembrane region" description="Helical" evidence="5">
    <location>
        <begin position="51"/>
        <end position="74"/>
    </location>
</feature>
<keyword evidence="3 5" id="KW-1133">Transmembrane helix</keyword>
<gene>
    <name evidence="7" type="ORF">ACFQT0_10470</name>
</gene>
<accession>A0ABW2U5W6</accession>
<proteinExistence type="predicted"/>
<keyword evidence="8" id="KW-1185">Reference proteome</keyword>
<dbReference type="RefSeq" id="WP_380202549.1">
    <property type="nucleotide sequence ID" value="NZ_JBHTEK010000001.1"/>
</dbReference>
<evidence type="ECO:0000256" key="4">
    <source>
        <dbReference type="ARBA" id="ARBA00023136"/>
    </source>
</evidence>
<evidence type="ECO:0000256" key="5">
    <source>
        <dbReference type="SAM" id="Phobius"/>
    </source>
</evidence>
<evidence type="ECO:0000256" key="1">
    <source>
        <dbReference type="ARBA" id="ARBA00004141"/>
    </source>
</evidence>
<evidence type="ECO:0000313" key="7">
    <source>
        <dbReference type="EMBL" id="MFC7667762.1"/>
    </source>
</evidence>